<evidence type="ECO:0000256" key="4">
    <source>
        <dbReference type="ARBA" id="ARBA00022692"/>
    </source>
</evidence>
<evidence type="ECO:0000259" key="9">
    <source>
        <dbReference type="Pfam" id="PF00924"/>
    </source>
</evidence>
<dbReference type="InterPro" id="IPR045275">
    <property type="entry name" value="MscS_archaea/bacteria_type"/>
</dbReference>
<dbReference type="InterPro" id="IPR023408">
    <property type="entry name" value="MscS_beta-dom_sf"/>
</dbReference>
<feature type="transmembrane region" description="Helical" evidence="7">
    <location>
        <begin position="288"/>
        <end position="309"/>
    </location>
</feature>
<evidence type="ECO:0000259" key="10">
    <source>
        <dbReference type="Pfam" id="PF21082"/>
    </source>
</evidence>
<gene>
    <name evidence="11" type="ORF">H0H26_08945</name>
</gene>
<evidence type="ECO:0000256" key="2">
    <source>
        <dbReference type="ARBA" id="ARBA00008017"/>
    </source>
</evidence>
<evidence type="ECO:0000256" key="5">
    <source>
        <dbReference type="ARBA" id="ARBA00022989"/>
    </source>
</evidence>
<comment type="subcellular location">
    <subcellularLocation>
        <location evidence="1">Cell membrane</location>
        <topology evidence="1">Multi-pass membrane protein</topology>
    </subcellularLocation>
</comment>
<dbReference type="Gene3D" id="2.30.30.60">
    <property type="match status" value="1"/>
</dbReference>
<feature type="transmembrane region" description="Helical" evidence="7">
    <location>
        <begin position="223"/>
        <end position="241"/>
    </location>
</feature>
<keyword evidence="5 7" id="KW-1133">Transmembrane helix</keyword>
<dbReference type="InterPro" id="IPR006685">
    <property type="entry name" value="MscS_channel_2nd"/>
</dbReference>
<sequence length="623" mass="70880">MITLIKQLSLLLIFAYCLASAQTQSEKHENDSINTAALANFNKKVILIKKQISEDSIQKIALEAKIKSLKTTDNLIKETLQKQLNVLVSKDSLRLLDKKKQINALRSSAKYYAVNGFFNDTLFVIYSKLGSFSAQDRAIAIERRIKKLADNFYFKSDSINIIATETTIDLMAGENILISLSDNDAIWNNTTKLALANEYKIIIVNAIISYKKETSFATLAKEIGLAILVLIIIVGIFFYIIKFFNWIGNKIQFEENKRIKGIKIGNYNLFDAKRQVLALLSLNRVIKWLFILLLIYIALPILFGIFPWTEHFTDTLFGYILNPTKQIILGFWNYLPNLFTIIVIYIVFKYILKGIHFLKIEIENDKLHLAGFYPDWANPTYQILRLVLYAFMFVLIFPFLPGSNSPIFQGVSVFLGVLFTFGSSGSLSNIVAGIVLTYMRLFKIGDRVKIGDVVGDVIEKSMLVTRIKTVKNEVISIPNTTVMSSHTINYSNEAEAGNGLILHTTVTIGYDIPWKIMHQVLLDASDRTDLLLKEPKPFVLQTSLDDFYVSYQINAYTREANKQSGIYSQLHANIQDCCNEAGIEILSPHYRQMRDGNRVTIPNDYLDKDYQAPSFNVKITKED</sequence>
<dbReference type="SUPFAM" id="SSF50182">
    <property type="entry name" value="Sm-like ribonucleoproteins"/>
    <property type="match status" value="1"/>
</dbReference>
<comment type="similarity">
    <text evidence="2">Belongs to the MscS (TC 1.A.23) family.</text>
</comment>
<keyword evidence="6 7" id="KW-0472">Membrane</keyword>
<dbReference type="PANTHER" id="PTHR30221">
    <property type="entry name" value="SMALL-CONDUCTANCE MECHANOSENSITIVE CHANNEL"/>
    <property type="match status" value="1"/>
</dbReference>
<dbReference type="GO" id="GO:0005886">
    <property type="term" value="C:plasma membrane"/>
    <property type="evidence" value="ECO:0007669"/>
    <property type="project" value="UniProtKB-SubCell"/>
</dbReference>
<evidence type="ECO:0000256" key="7">
    <source>
        <dbReference type="SAM" id="Phobius"/>
    </source>
</evidence>
<dbReference type="AlphaFoldDB" id="A0A7U2NED5"/>
<feature type="domain" description="Mechanosensitive ion channel MscS C-terminal" evidence="10">
    <location>
        <begin position="504"/>
        <end position="585"/>
    </location>
</feature>
<evidence type="ECO:0000256" key="6">
    <source>
        <dbReference type="ARBA" id="ARBA00023136"/>
    </source>
</evidence>
<feature type="domain" description="Mechanosensitive ion channel MscS" evidence="9">
    <location>
        <begin position="426"/>
        <end position="491"/>
    </location>
</feature>
<feature type="chain" id="PRO_5030959868" evidence="8">
    <location>
        <begin position="22"/>
        <end position="623"/>
    </location>
</feature>
<accession>A0A7U2NED5</accession>
<dbReference type="Proteomes" id="UP000596329">
    <property type="component" value="Chromosome"/>
</dbReference>
<keyword evidence="8" id="KW-0732">Signal</keyword>
<evidence type="ECO:0000313" key="12">
    <source>
        <dbReference type="Proteomes" id="UP000596329"/>
    </source>
</evidence>
<feature type="transmembrane region" description="Helical" evidence="7">
    <location>
        <begin position="329"/>
        <end position="352"/>
    </location>
</feature>
<evidence type="ECO:0000313" key="11">
    <source>
        <dbReference type="EMBL" id="QRE03027.1"/>
    </source>
</evidence>
<evidence type="ECO:0000256" key="8">
    <source>
        <dbReference type="SAM" id="SignalP"/>
    </source>
</evidence>
<dbReference type="EMBL" id="CP059075">
    <property type="protein sequence ID" value="QRE03027.1"/>
    <property type="molecule type" value="Genomic_DNA"/>
</dbReference>
<organism evidence="11 12">
    <name type="scientific">Flavobacterium psychrophilum</name>
    <dbReference type="NCBI Taxonomy" id="96345"/>
    <lineage>
        <taxon>Bacteria</taxon>
        <taxon>Pseudomonadati</taxon>
        <taxon>Bacteroidota</taxon>
        <taxon>Flavobacteriia</taxon>
        <taxon>Flavobacteriales</taxon>
        <taxon>Flavobacteriaceae</taxon>
        <taxon>Flavobacterium</taxon>
    </lineage>
</organism>
<dbReference type="PANTHER" id="PTHR30221:SF18">
    <property type="entry name" value="SLL0590 PROTEIN"/>
    <property type="match status" value="1"/>
</dbReference>
<protein>
    <submittedName>
        <fullName evidence="11">Mechanosensitive ion channel</fullName>
    </submittedName>
</protein>
<feature type="transmembrane region" description="Helical" evidence="7">
    <location>
        <begin position="383"/>
        <end position="401"/>
    </location>
</feature>
<dbReference type="Pfam" id="PF21082">
    <property type="entry name" value="MS_channel_3rd"/>
    <property type="match status" value="1"/>
</dbReference>
<dbReference type="InterPro" id="IPR011066">
    <property type="entry name" value="MscS_channel_C_sf"/>
</dbReference>
<dbReference type="SUPFAM" id="SSF82689">
    <property type="entry name" value="Mechanosensitive channel protein MscS (YggB), C-terminal domain"/>
    <property type="match status" value="1"/>
</dbReference>
<dbReference type="Gene3D" id="3.30.70.100">
    <property type="match status" value="1"/>
</dbReference>
<evidence type="ECO:0000256" key="1">
    <source>
        <dbReference type="ARBA" id="ARBA00004651"/>
    </source>
</evidence>
<proteinExistence type="inferred from homology"/>
<feature type="transmembrane region" description="Helical" evidence="7">
    <location>
        <begin position="413"/>
        <end position="439"/>
    </location>
</feature>
<keyword evidence="4 7" id="KW-0812">Transmembrane</keyword>
<dbReference type="InterPro" id="IPR049278">
    <property type="entry name" value="MS_channel_C"/>
</dbReference>
<feature type="signal peptide" evidence="8">
    <location>
        <begin position="1"/>
        <end position="21"/>
    </location>
</feature>
<evidence type="ECO:0000256" key="3">
    <source>
        <dbReference type="ARBA" id="ARBA00022475"/>
    </source>
</evidence>
<dbReference type="InterPro" id="IPR010920">
    <property type="entry name" value="LSM_dom_sf"/>
</dbReference>
<keyword evidence="3" id="KW-1003">Cell membrane</keyword>
<reference evidence="11 12" key="1">
    <citation type="submission" date="2020-07" db="EMBL/GenBank/DDBJ databases">
        <title>Genomic characterization of Flavobacterium psychrophilum strains.</title>
        <authorList>
            <person name="Castillo D."/>
            <person name="Jorgensen J."/>
            <person name="Middelboe M."/>
        </authorList>
    </citation>
    <scope>NUCLEOTIDE SEQUENCE [LARGE SCALE GENOMIC DNA]</scope>
    <source>
        <strain evidence="11 12">FPS-R7</strain>
    </source>
</reference>
<dbReference type="RefSeq" id="WP_071957640.1">
    <property type="nucleotide sequence ID" value="NZ_CP059075.1"/>
</dbReference>
<dbReference type="GO" id="GO:0008381">
    <property type="term" value="F:mechanosensitive monoatomic ion channel activity"/>
    <property type="evidence" value="ECO:0007669"/>
    <property type="project" value="InterPro"/>
</dbReference>
<name>A0A7U2NED5_FLAPS</name>
<dbReference type="Pfam" id="PF00924">
    <property type="entry name" value="MS_channel_2nd"/>
    <property type="match status" value="1"/>
</dbReference>